<dbReference type="SUPFAM" id="SSF52058">
    <property type="entry name" value="L domain-like"/>
    <property type="match status" value="1"/>
</dbReference>
<keyword evidence="4" id="KW-0067">ATP-binding</keyword>
<dbReference type="InterPro" id="IPR057135">
    <property type="entry name" value="At4g27190-like_LRR"/>
</dbReference>
<dbReference type="Proteomes" id="UP000053144">
    <property type="component" value="Chromosome 3"/>
</dbReference>
<evidence type="ECO:0000256" key="5">
    <source>
        <dbReference type="SAM" id="MobiDB-lite"/>
    </source>
</evidence>
<dbReference type="Gene3D" id="1.10.8.430">
    <property type="entry name" value="Helical domain of apoptotic protease-activating factors"/>
    <property type="match status" value="1"/>
</dbReference>
<dbReference type="FunFam" id="3.40.50.300:FF:001091">
    <property type="entry name" value="Probable disease resistance protein At1g61300"/>
    <property type="match status" value="1"/>
</dbReference>
<dbReference type="PANTHER" id="PTHR33463">
    <property type="entry name" value="NB-ARC DOMAIN-CONTAINING PROTEIN-RELATED"/>
    <property type="match status" value="1"/>
</dbReference>
<dbReference type="InterPro" id="IPR050905">
    <property type="entry name" value="Plant_NBS-LRR"/>
</dbReference>
<dbReference type="InterPro" id="IPR027417">
    <property type="entry name" value="P-loop_NTPase"/>
</dbReference>
<dbReference type="Gene3D" id="3.40.50.300">
    <property type="entry name" value="P-loop containing nucleotide triphosphate hydrolases"/>
    <property type="match status" value="1"/>
</dbReference>
<evidence type="ECO:0000313" key="8">
    <source>
        <dbReference type="EMBL" id="KOM36686.1"/>
    </source>
</evidence>
<dbReference type="EMBL" id="CM003373">
    <property type="protein sequence ID" value="KOM36686.1"/>
    <property type="molecule type" value="Genomic_DNA"/>
</dbReference>
<dbReference type="InterPro" id="IPR002182">
    <property type="entry name" value="NB-ARC"/>
</dbReference>
<dbReference type="PANTHER" id="PTHR33463:SF187">
    <property type="entry name" value="AND NB-ARC DOMAIN DISEASE RESISTANCE PROTEIN, PUTATIVE-RELATED"/>
    <property type="match status" value="1"/>
</dbReference>
<dbReference type="GO" id="GO:0005524">
    <property type="term" value="F:ATP binding"/>
    <property type="evidence" value="ECO:0007669"/>
    <property type="project" value="UniProtKB-KW"/>
</dbReference>
<keyword evidence="3" id="KW-0611">Plant defense</keyword>
<sequence>MTTPQRNLDEFISNLTREEDDLKQQLQYLKSKGKKRKRIVDEWFDKLQNMKQRCIYMKNSLNESGRPNFNVQGEIRDLIKGMQNHKKCKPMVLSNEFVGKKFEGNVKKMWKLLRDDQVFIIGIYGMGGVGKTFLATYIQCEIIRSKIFEDVLRVTVSHDFNIFKLQQQIAEKIKVNLCKSDNETSRAIILESELEKRKNTVIILDDIWEYVDLEKVGIPLGVGVKGIKVIMTSRLRHVCQQMKCLSDNRIEVGAFNADDEYGEAWELFWLGLQNFGTRPKLSPEVRNIAKCVVSKCDGLPLAISVMARIMIGNTSIHEWKYVLDEFDEWLMKAEMKKEVITVLRRSYDNLAEKKVKKCFLYSALLPKSFVREDLIMMLVDMGLLNGRRSLKKIFNKGNNIVKKLINHSLLLEHNSTLRMQGLVKKMAWNILKESDANTMLKCNEYMKSISELEWPTDLETVSLANNTIEEIPYGTSFNCPRLSTLLLFDNSIGHIPEDFFTYMNALKTLGLSEKHNLTSLPRSLSNVRSLTSLMLYECSELNDIPPLGELQSLLRLQISGCSIEALPEGLENLINLKWLDLSNNVNLELVPGSFLSSLTNIQYLNLWLCSGGIEVEDVEGMTMLECFAGTFVDQDNLNRYVREILDSANGPQTYLIHYLDWKQNGRKRPLWGCESLLSTFMCRIMSFRDCNELSHVLPRNLLKLLLDCNDHWVCVCDALSSNDSFSLEEICIRDWTKLTSMFCSSCSLCTRIRNLQSLKLYYLESLTTIFKELPPRGMFSHLKTLDVYECHRIKILLPSRLVRHVQNLESVTVSHCDSMEQIFALPYDDTAEDGDEDEDEDEDDEGEHDDNNKIRLRKLNCLKVIGLPQLKTVCEGVLICKSGLEPIIIDCPKLCEPRIE</sequence>
<proteinExistence type="inferred from homology"/>
<evidence type="ECO:0000259" key="7">
    <source>
        <dbReference type="Pfam" id="PF23247"/>
    </source>
</evidence>
<name>A0A0L9U1P2_PHAAN</name>
<protein>
    <submittedName>
        <fullName evidence="8">Uncharacterized protein</fullName>
    </submittedName>
</protein>
<evidence type="ECO:0000256" key="2">
    <source>
        <dbReference type="ARBA" id="ARBA00022741"/>
    </source>
</evidence>
<organism evidence="8 9">
    <name type="scientific">Phaseolus angularis</name>
    <name type="common">Azuki bean</name>
    <name type="synonym">Vigna angularis</name>
    <dbReference type="NCBI Taxonomy" id="3914"/>
    <lineage>
        <taxon>Eukaryota</taxon>
        <taxon>Viridiplantae</taxon>
        <taxon>Streptophyta</taxon>
        <taxon>Embryophyta</taxon>
        <taxon>Tracheophyta</taxon>
        <taxon>Spermatophyta</taxon>
        <taxon>Magnoliopsida</taxon>
        <taxon>eudicotyledons</taxon>
        <taxon>Gunneridae</taxon>
        <taxon>Pentapetalae</taxon>
        <taxon>rosids</taxon>
        <taxon>fabids</taxon>
        <taxon>Fabales</taxon>
        <taxon>Fabaceae</taxon>
        <taxon>Papilionoideae</taxon>
        <taxon>50 kb inversion clade</taxon>
        <taxon>NPAAA clade</taxon>
        <taxon>indigoferoid/millettioid clade</taxon>
        <taxon>Phaseoleae</taxon>
        <taxon>Vigna</taxon>
    </lineage>
</organism>
<evidence type="ECO:0000256" key="4">
    <source>
        <dbReference type="ARBA" id="ARBA00022840"/>
    </source>
</evidence>
<dbReference type="Gene3D" id="3.80.10.10">
    <property type="entry name" value="Ribonuclease Inhibitor"/>
    <property type="match status" value="2"/>
</dbReference>
<dbReference type="SUPFAM" id="SSF52540">
    <property type="entry name" value="P-loop containing nucleoside triphosphate hydrolases"/>
    <property type="match status" value="1"/>
</dbReference>
<comment type="similarity">
    <text evidence="1">Belongs to the disease resistance NB-LRR family.</text>
</comment>
<dbReference type="OMA" id="CANIENF"/>
<evidence type="ECO:0000313" key="9">
    <source>
        <dbReference type="Proteomes" id="UP000053144"/>
    </source>
</evidence>
<gene>
    <name evidence="8" type="ORF">LR48_Vigan03g006700</name>
</gene>
<feature type="domain" description="NB-ARC" evidence="6">
    <location>
        <begin position="103"/>
        <end position="268"/>
    </location>
</feature>
<evidence type="ECO:0000256" key="1">
    <source>
        <dbReference type="ARBA" id="ARBA00008894"/>
    </source>
</evidence>
<dbReference type="Gramene" id="KOM36686">
    <property type="protein sequence ID" value="KOM36686"/>
    <property type="gene ID" value="LR48_Vigan03g006700"/>
</dbReference>
<dbReference type="Pfam" id="PF00931">
    <property type="entry name" value="NB-ARC"/>
    <property type="match status" value="1"/>
</dbReference>
<evidence type="ECO:0000256" key="3">
    <source>
        <dbReference type="ARBA" id="ARBA00022821"/>
    </source>
</evidence>
<evidence type="ECO:0000259" key="6">
    <source>
        <dbReference type="Pfam" id="PF00931"/>
    </source>
</evidence>
<reference evidence="9" key="1">
    <citation type="journal article" date="2015" name="Proc. Natl. Acad. Sci. U.S.A.">
        <title>Genome sequencing of adzuki bean (Vigna angularis) provides insight into high starch and low fat accumulation and domestication.</title>
        <authorList>
            <person name="Yang K."/>
            <person name="Tian Z."/>
            <person name="Chen C."/>
            <person name="Luo L."/>
            <person name="Zhao B."/>
            <person name="Wang Z."/>
            <person name="Yu L."/>
            <person name="Li Y."/>
            <person name="Sun Y."/>
            <person name="Li W."/>
            <person name="Chen Y."/>
            <person name="Li Y."/>
            <person name="Zhang Y."/>
            <person name="Ai D."/>
            <person name="Zhao J."/>
            <person name="Shang C."/>
            <person name="Ma Y."/>
            <person name="Wu B."/>
            <person name="Wang M."/>
            <person name="Gao L."/>
            <person name="Sun D."/>
            <person name="Zhang P."/>
            <person name="Guo F."/>
            <person name="Wang W."/>
            <person name="Li Y."/>
            <person name="Wang J."/>
            <person name="Varshney R.K."/>
            <person name="Wang J."/>
            <person name="Ling H.Q."/>
            <person name="Wan P."/>
        </authorList>
    </citation>
    <scope>NUCLEOTIDE SEQUENCE</scope>
    <source>
        <strain evidence="9">cv. Jingnong 6</strain>
    </source>
</reference>
<feature type="compositionally biased region" description="Acidic residues" evidence="5">
    <location>
        <begin position="829"/>
        <end position="848"/>
    </location>
</feature>
<dbReference type="PRINTS" id="PR00364">
    <property type="entry name" value="DISEASERSIST"/>
</dbReference>
<accession>A0A0L9U1P2</accession>
<dbReference type="InterPro" id="IPR032675">
    <property type="entry name" value="LRR_dom_sf"/>
</dbReference>
<feature type="region of interest" description="Disordered" evidence="5">
    <location>
        <begin position="829"/>
        <end position="850"/>
    </location>
</feature>
<dbReference type="Pfam" id="PF23247">
    <property type="entry name" value="LRR_RPS2"/>
    <property type="match status" value="1"/>
</dbReference>
<dbReference type="InterPro" id="IPR042197">
    <property type="entry name" value="Apaf_helical"/>
</dbReference>
<feature type="domain" description="Disease resistance protein At4g27190-like leucine-rich repeats" evidence="7">
    <location>
        <begin position="775"/>
        <end position="875"/>
    </location>
</feature>
<dbReference type="AlphaFoldDB" id="A0A0L9U1P2"/>
<keyword evidence="2" id="KW-0547">Nucleotide-binding</keyword>
<dbReference type="GO" id="GO:0006952">
    <property type="term" value="P:defense response"/>
    <property type="evidence" value="ECO:0007669"/>
    <property type="project" value="UniProtKB-KW"/>
</dbReference>
<dbReference type="GO" id="GO:0043531">
    <property type="term" value="F:ADP binding"/>
    <property type="evidence" value="ECO:0007669"/>
    <property type="project" value="InterPro"/>
</dbReference>